<name>A0ABS8S9W2_DATST</name>
<comment type="caution">
    <text evidence="1">The sequence shown here is derived from an EMBL/GenBank/DDBJ whole genome shotgun (WGS) entry which is preliminary data.</text>
</comment>
<reference evidence="1 2" key="1">
    <citation type="journal article" date="2021" name="BMC Genomics">
        <title>Datura genome reveals duplications of psychoactive alkaloid biosynthetic genes and high mutation rate following tissue culture.</title>
        <authorList>
            <person name="Rajewski A."/>
            <person name="Carter-House D."/>
            <person name="Stajich J."/>
            <person name="Litt A."/>
        </authorList>
    </citation>
    <scope>NUCLEOTIDE SEQUENCE [LARGE SCALE GENOMIC DNA]</scope>
    <source>
        <strain evidence="1">AR-01</strain>
    </source>
</reference>
<dbReference type="EMBL" id="JACEIK010000354">
    <property type="protein sequence ID" value="MCD7455613.1"/>
    <property type="molecule type" value="Genomic_DNA"/>
</dbReference>
<keyword evidence="2" id="KW-1185">Reference proteome</keyword>
<sequence length="140" mass="15743">MRCSCAASVKRIFRPTAMPVLKNFTTIRGVHGASGINTLKLPPCFSYLKNHGGTKDELRRHFARFKSDKCWSGNSWCISVRRNCFDWEIPRIALLLKDLEMVSLNDQVEDCIIWNGQEDGNFTVKACYKALNSGGNGPNS</sequence>
<gene>
    <name evidence="1" type="ORF">HAX54_028778</name>
</gene>
<organism evidence="1 2">
    <name type="scientific">Datura stramonium</name>
    <name type="common">Jimsonweed</name>
    <name type="synonym">Common thornapple</name>
    <dbReference type="NCBI Taxonomy" id="4076"/>
    <lineage>
        <taxon>Eukaryota</taxon>
        <taxon>Viridiplantae</taxon>
        <taxon>Streptophyta</taxon>
        <taxon>Embryophyta</taxon>
        <taxon>Tracheophyta</taxon>
        <taxon>Spermatophyta</taxon>
        <taxon>Magnoliopsida</taxon>
        <taxon>eudicotyledons</taxon>
        <taxon>Gunneridae</taxon>
        <taxon>Pentapetalae</taxon>
        <taxon>asterids</taxon>
        <taxon>lamiids</taxon>
        <taxon>Solanales</taxon>
        <taxon>Solanaceae</taxon>
        <taxon>Solanoideae</taxon>
        <taxon>Datureae</taxon>
        <taxon>Datura</taxon>
    </lineage>
</organism>
<evidence type="ECO:0000313" key="1">
    <source>
        <dbReference type="EMBL" id="MCD7455613.1"/>
    </source>
</evidence>
<proteinExistence type="predicted"/>
<evidence type="ECO:0000313" key="2">
    <source>
        <dbReference type="Proteomes" id="UP000823775"/>
    </source>
</evidence>
<accession>A0ABS8S9W2</accession>
<dbReference type="Proteomes" id="UP000823775">
    <property type="component" value="Unassembled WGS sequence"/>
</dbReference>
<protein>
    <submittedName>
        <fullName evidence="1">Uncharacterized protein</fullName>
    </submittedName>
</protein>